<reference evidence="3" key="1">
    <citation type="submission" date="2022-10" db="EMBL/GenBank/DDBJ databases">
        <authorList>
            <person name="Chen Y."/>
            <person name="Dougan E. K."/>
            <person name="Chan C."/>
            <person name="Rhodes N."/>
            <person name="Thang M."/>
        </authorList>
    </citation>
    <scope>NUCLEOTIDE SEQUENCE</scope>
</reference>
<dbReference type="InterPro" id="IPR002885">
    <property type="entry name" value="PPR_rpt"/>
</dbReference>
<dbReference type="OrthoDB" id="185373at2759"/>
<dbReference type="Gene3D" id="1.25.40.10">
    <property type="entry name" value="Tetratricopeptide repeat domain"/>
    <property type="match status" value="3"/>
</dbReference>
<dbReference type="EMBL" id="CAMXCT030006698">
    <property type="protein sequence ID" value="CAL4805829.1"/>
    <property type="molecule type" value="Genomic_DNA"/>
</dbReference>
<sequence>MAVASRRADGGKWRASKQRRDGQDALRWTWLGDVDGIHLCGGQKEGLGEGAVPGRGHLGSQEVEKLSMALQLLFEGQQRRLGPNVIACNAAISACEKAARWPQAIALLQPDSEIQGWNGAISACSKAGAWSMALLLLSALEKLPARRDAVHFGLRIACEAPRSWQKAITSLVAMQEAALEPNVRNFSALLRGCKEATAWESGLELLQQMFAKGPAPDVLAVNTVIASNPPWVIAGGPRDLWKALLKPSLYSPEVIGPGLVGADAPENFDAAARRETIPLVVFRAGDFTHIGLAGEWPVVLSLVSQLRRGERVNMDDVTYVNALTAYGRSKRRDFVSELLQDLRHPSSQPSVSAFSAVVAAAHWAEALQLLEEIASRQLRPQRQDLNAVIGNAAEGTFGAPVL</sequence>
<evidence type="ECO:0000313" key="5">
    <source>
        <dbReference type="EMBL" id="CAL4805829.1"/>
    </source>
</evidence>
<dbReference type="EMBL" id="CAMXCT010006698">
    <property type="protein sequence ID" value="CAI4018517.1"/>
    <property type="molecule type" value="Genomic_DNA"/>
</dbReference>
<protein>
    <submittedName>
        <fullName evidence="5">Pentatricopeptide repeat-containing protein At5g42310, chloroplastic (Protein CRP1 homolog) (AtCRP1)</fullName>
    </submittedName>
</protein>
<reference evidence="4" key="2">
    <citation type="submission" date="2024-04" db="EMBL/GenBank/DDBJ databases">
        <authorList>
            <person name="Chen Y."/>
            <person name="Shah S."/>
            <person name="Dougan E. K."/>
            <person name="Thang M."/>
            <person name="Chan C."/>
        </authorList>
    </citation>
    <scope>NUCLEOTIDE SEQUENCE [LARGE SCALE GENOMIC DNA]</scope>
</reference>
<dbReference type="PROSITE" id="PS51375">
    <property type="entry name" value="PPR"/>
    <property type="match status" value="1"/>
</dbReference>
<evidence type="ECO:0000313" key="6">
    <source>
        <dbReference type="Proteomes" id="UP001152797"/>
    </source>
</evidence>
<dbReference type="Pfam" id="PF01535">
    <property type="entry name" value="PPR"/>
    <property type="match status" value="1"/>
</dbReference>
<dbReference type="PANTHER" id="PTHR47936">
    <property type="entry name" value="PPR_LONG DOMAIN-CONTAINING PROTEIN"/>
    <property type="match status" value="1"/>
</dbReference>
<evidence type="ECO:0000313" key="4">
    <source>
        <dbReference type="EMBL" id="CAL1171892.1"/>
    </source>
</evidence>
<dbReference type="PANTHER" id="PTHR47936:SF1">
    <property type="entry name" value="PENTATRICOPEPTIDE REPEAT-CONTAINING PROTEIN GUN1, CHLOROPLASTIC"/>
    <property type="match status" value="1"/>
</dbReference>
<name>A0A9P1M297_9DINO</name>
<gene>
    <name evidence="3" type="ORF">C1SCF055_LOCUS43072</name>
</gene>
<accession>A0A9P1M297</accession>
<dbReference type="EMBL" id="CAMXCT020006698">
    <property type="protein sequence ID" value="CAL1171892.1"/>
    <property type="molecule type" value="Genomic_DNA"/>
</dbReference>
<keyword evidence="6" id="KW-1185">Reference proteome</keyword>
<feature type="repeat" description="PPR" evidence="2">
    <location>
        <begin position="182"/>
        <end position="216"/>
    </location>
</feature>
<evidence type="ECO:0000256" key="1">
    <source>
        <dbReference type="ARBA" id="ARBA00022737"/>
    </source>
</evidence>
<dbReference type="Proteomes" id="UP001152797">
    <property type="component" value="Unassembled WGS sequence"/>
</dbReference>
<evidence type="ECO:0000313" key="3">
    <source>
        <dbReference type="EMBL" id="CAI4018517.1"/>
    </source>
</evidence>
<comment type="caution">
    <text evidence="3">The sequence shown here is derived from an EMBL/GenBank/DDBJ whole genome shotgun (WGS) entry which is preliminary data.</text>
</comment>
<keyword evidence="1" id="KW-0677">Repeat</keyword>
<evidence type="ECO:0000256" key="2">
    <source>
        <dbReference type="PROSITE-ProRule" id="PRU00708"/>
    </source>
</evidence>
<dbReference type="InterPro" id="IPR011990">
    <property type="entry name" value="TPR-like_helical_dom_sf"/>
</dbReference>
<proteinExistence type="predicted"/>
<dbReference type="AlphaFoldDB" id="A0A9P1M297"/>
<organism evidence="3">
    <name type="scientific">Cladocopium goreaui</name>
    <dbReference type="NCBI Taxonomy" id="2562237"/>
    <lineage>
        <taxon>Eukaryota</taxon>
        <taxon>Sar</taxon>
        <taxon>Alveolata</taxon>
        <taxon>Dinophyceae</taxon>
        <taxon>Suessiales</taxon>
        <taxon>Symbiodiniaceae</taxon>
        <taxon>Cladocopium</taxon>
    </lineage>
</organism>